<dbReference type="RefSeq" id="XP_062795331.1">
    <property type="nucleotide sequence ID" value="XM_062939280.1"/>
</dbReference>
<dbReference type="InterPro" id="IPR039131">
    <property type="entry name" value="NDUFAF1"/>
</dbReference>
<dbReference type="Pfam" id="PF08547">
    <property type="entry name" value="CIA30"/>
    <property type="match status" value="1"/>
</dbReference>
<dbReference type="GeneID" id="87959720"/>
<dbReference type="PANTHER" id="PTHR13194:SF18">
    <property type="entry name" value="COMPLEX I INTERMEDIATE-ASSOCIATED PROTEIN 30, MITOCHONDRIAL"/>
    <property type="match status" value="1"/>
</dbReference>
<keyword evidence="4" id="KW-1185">Reference proteome</keyword>
<feature type="region of interest" description="Disordered" evidence="1">
    <location>
        <begin position="72"/>
        <end position="96"/>
    </location>
</feature>
<sequence length="400" mass="42856">MASPLKSYLGRSIDLLRRNTARVVKSEPTPQAHPTTVFSFDSTNPPIDEVSQFGHGSDSEVGGLSTCNLSLIPSSSSSSSSTIPTSGKMGEGSSSRSASATSYSHMAFYGFLSTRVPPSQAGKIRTGYAGFRNVSKPTLFGQDIWDLELYSHLKVVVGYRGWEGWRNRWVVNIGIDGRPKSDVFQHRLEIPSSSESTSSRLPLDPLSSLSSSSPKLQFSTIHLPLSSFVLIKKGQIANSPIPLPKSSIRTVGFALLGRDRGDDPELPSTSSQQQQEGLLKSFNLGGWGKTSIEDVEHDPELKALLEEDQKLSSPSSSSGTNRPAEPPRKSVASRPSSGGYHRVGATEATPATTTAGEATSDTAGGTALEEREGYYELCVKSVEAVKWDPEMDGSEGDVQA</sequence>
<feature type="region of interest" description="Disordered" evidence="1">
    <location>
        <begin position="24"/>
        <end position="43"/>
    </location>
</feature>
<protein>
    <recommendedName>
        <fullName evidence="2">NADH:ubiquinone oxidoreductase intermediate-associated protein 30 domain-containing protein</fullName>
    </recommendedName>
</protein>
<feature type="domain" description="NADH:ubiquinone oxidoreductase intermediate-associated protein 30" evidence="2">
    <location>
        <begin position="49"/>
        <end position="206"/>
    </location>
</feature>
<evidence type="ECO:0000259" key="2">
    <source>
        <dbReference type="Pfam" id="PF08547"/>
    </source>
</evidence>
<organism evidence="3 4">
    <name type="scientific">Kwoniella shivajii</name>
    <dbReference type="NCBI Taxonomy" id="564305"/>
    <lineage>
        <taxon>Eukaryota</taxon>
        <taxon>Fungi</taxon>
        <taxon>Dikarya</taxon>
        <taxon>Basidiomycota</taxon>
        <taxon>Agaricomycotina</taxon>
        <taxon>Tremellomycetes</taxon>
        <taxon>Tremellales</taxon>
        <taxon>Cryptococcaceae</taxon>
        <taxon>Kwoniella</taxon>
    </lineage>
</organism>
<evidence type="ECO:0000313" key="3">
    <source>
        <dbReference type="EMBL" id="WRT70592.1"/>
    </source>
</evidence>
<feature type="region of interest" description="Disordered" evidence="1">
    <location>
        <begin position="307"/>
        <end position="368"/>
    </location>
</feature>
<feature type="compositionally biased region" description="Low complexity" evidence="1">
    <location>
        <begin position="72"/>
        <end position="86"/>
    </location>
</feature>
<dbReference type="Proteomes" id="UP001329825">
    <property type="component" value="Chromosome 11"/>
</dbReference>
<evidence type="ECO:0000313" key="4">
    <source>
        <dbReference type="Proteomes" id="UP001329825"/>
    </source>
</evidence>
<dbReference type="PANTHER" id="PTHR13194">
    <property type="entry name" value="COMPLEX I INTERMEDIATE-ASSOCIATED PROTEIN 30"/>
    <property type="match status" value="1"/>
</dbReference>
<gene>
    <name evidence="3" type="ORF">IL334_007590</name>
</gene>
<feature type="compositionally biased region" description="Polar residues" evidence="1">
    <location>
        <begin position="28"/>
        <end position="43"/>
    </location>
</feature>
<proteinExistence type="predicted"/>
<dbReference type="EMBL" id="CP141891">
    <property type="protein sequence ID" value="WRT70592.1"/>
    <property type="molecule type" value="Genomic_DNA"/>
</dbReference>
<dbReference type="InterPro" id="IPR013857">
    <property type="entry name" value="NADH-UbQ_OxRdtase-assoc_prot30"/>
</dbReference>
<accession>A0ABZ1DAH6</accession>
<name>A0ABZ1DAH6_9TREE</name>
<reference evidence="3 4" key="1">
    <citation type="submission" date="2024-01" db="EMBL/GenBank/DDBJ databases">
        <title>Comparative genomics of Cryptococcus and Kwoniella reveals pathogenesis evolution and contrasting modes of karyotype evolution via chromosome fusion or intercentromeric recombination.</title>
        <authorList>
            <person name="Coelho M.A."/>
            <person name="David-Palma M."/>
            <person name="Shea T."/>
            <person name="Bowers K."/>
            <person name="McGinley-Smith S."/>
            <person name="Mohammad A.W."/>
            <person name="Gnirke A."/>
            <person name="Yurkov A.M."/>
            <person name="Nowrousian M."/>
            <person name="Sun S."/>
            <person name="Cuomo C.A."/>
            <person name="Heitman J."/>
        </authorList>
    </citation>
    <scope>NUCLEOTIDE SEQUENCE [LARGE SCALE GENOMIC DNA]</scope>
    <source>
        <strain evidence="3">CBS 11374</strain>
    </source>
</reference>
<feature type="compositionally biased region" description="Low complexity" evidence="1">
    <location>
        <begin position="345"/>
        <end position="359"/>
    </location>
</feature>
<evidence type="ECO:0000256" key="1">
    <source>
        <dbReference type="SAM" id="MobiDB-lite"/>
    </source>
</evidence>